<evidence type="ECO:0000259" key="25">
    <source>
        <dbReference type="PROSITE" id="PS50948"/>
    </source>
</evidence>
<evidence type="ECO:0000256" key="20">
    <source>
        <dbReference type="PROSITE-ProRule" id="PRU10141"/>
    </source>
</evidence>
<evidence type="ECO:0000256" key="17">
    <source>
        <dbReference type="ARBA" id="ARBA00047899"/>
    </source>
</evidence>
<dbReference type="Gene3D" id="3.30.200.20">
    <property type="entry name" value="Phosphorylase Kinase, domain 1"/>
    <property type="match status" value="1"/>
</dbReference>
<dbReference type="SUPFAM" id="SSF51110">
    <property type="entry name" value="alpha-D-mannose-specific plant lectins"/>
    <property type="match status" value="1"/>
</dbReference>
<evidence type="ECO:0000256" key="7">
    <source>
        <dbReference type="ARBA" id="ARBA00022729"/>
    </source>
</evidence>
<keyword evidence="6 21" id="KW-0812">Transmembrane</keyword>
<evidence type="ECO:0000256" key="11">
    <source>
        <dbReference type="ARBA" id="ARBA00022840"/>
    </source>
</evidence>
<dbReference type="InterPro" id="IPR001480">
    <property type="entry name" value="Bulb-type_lectin_dom"/>
</dbReference>
<keyword evidence="15" id="KW-0675">Receptor</keyword>
<dbReference type="SMART" id="SM00108">
    <property type="entry name" value="B_lectin"/>
    <property type="match status" value="1"/>
</dbReference>
<evidence type="ECO:0000313" key="27">
    <source>
        <dbReference type="Proteomes" id="UP000594261"/>
    </source>
</evidence>
<keyword evidence="10 19" id="KW-0418">Kinase</keyword>
<keyword evidence="13 21" id="KW-0472">Membrane</keyword>
<protein>
    <recommendedName>
        <fullName evidence="19">Receptor-like serine/threonine-protein kinase</fullName>
        <ecNumber evidence="19">2.7.11.1</ecNumber>
    </recommendedName>
</protein>
<dbReference type="Proteomes" id="UP000594261">
    <property type="component" value="Chromosome 8"/>
</dbReference>
<keyword evidence="27" id="KW-1185">Reference proteome</keyword>
<dbReference type="KEGG" id="qlo:115954991"/>
<comment type="similarity">
    <text evidence="19">Belongs to the protein kinase superfamily. Ser/Thr protein kinase family.</text>
</comment>
<dbReference type="OMA" id="IRTWAID"/>
<evidence type="ECO:0000256" key="3">
    <source>
        <dbReference type="ARBA" id="ARBA00022527"/>
    </source>
</evidence>
<dbReference type="EnsemblPlants" id="QL08p016416:mrna">
    <property type="protein sequence ID" value="QL08p016416:mrna"/>
    <property type="gene ID" value="QL08p016416"/>
</dbReference>
<evidence type="ECO:0000256" key="10">
    <source>
        <dbReference type="ARBA" id="ARBA00022777"/>
    </source>
</evidence>
<reference evidence="26" key="2">
    <citation type="submission" date="2021-01" db="UniProtKB">
        <authorList>
            <consortium name="EnsemblPlants"/>
        </authorList>
    </citation>
    <scope>IDENTIFICATION</scope>
</reference>
<dbReference type="PROSITE" id="PS50011">
    <property type="entry name" value="PROTEIN_KINASE_DOM"/>
    <property type="match status" value="1"/>
</dbReference>
<evidence type="ECO:0000256" key="21">
    <source>
        <dbReference type="SAM" id="Phobius"/>
    </source>
</evidence>
<evidence type="ECO:0000256" key="16">
    <source>
        <dbReference type="ARBA" id="ARBA00023180"/>
    </source>
</evidence>
<feature type="transmembrane region" description="Helical" evidence="21">
    <location>
        <begin position="439"/>
        <end position="463"/>
    </location>
</feature>
<comment type="subcellular location">
    <subcellularLocation>
        <location evidence="1">Cell membrane</location>
        <topology evidence="1">Single-pass type I membrane protein</topology>
    </subcellularLocation>
</comment>
<dbReference type="FunFam" id="2.90.10.10:FF:000004">
    <property type="entry name" value="G-type lectin S-receptor-like serine/threonine-protein kinase"/>
    <property type="match status" value="1"/>
</dbReference>
<dbReference type="OrthoDB" id="785331at2759"/>
<gene>
    <name evidence="26" type="primary">LOC115954991</name>
</gene>
<evidence type="ECO:0000256" key="18">
    <source>
        <dbReference type="ARBA" id="ARBA00048679"/>
    </source>
</evidence>
<dbReference type="Pfam" id="PF00954">
    <property type="entry name" value="S_locus_glycop"/>
    <property type="match status" value="1"/>
</dbReference>
<dbReference type="EMBL" id="LRBV02000008">
    <property type="status" value="NOT_ANNOTATED_CDS"/>
    <property type="molecule type" value="Genomic_DNA"/>
</dbReference>
<dbReference type="GO" id="GO:0004674">
    <property type="term" value="F:protein serine/threonine kinase activity"/>
    <property type="evidence" value="ECO:0007669"/>
    <property type="project" value="UniProtKB-KW"/>
</dbReference>
<dbReference type="CDD" id="cd14066">
    <property type="entry name" value="STKc_IRAK"/>
    <property type="match status" value="1"/>
</dbReference>
<evidence type="ECO:0000256" key="15">
    <source>
        <dbReference type="ARBA" id="ARBA00023170"/>
    </source>
</evidence>
<feature type="domain" description="Protein kinase" evidence="23">
    <location>
        <begin position="507"/>
        <end position="783"/>
    </location>
</feature>
<keyword evidence="5 19" id="KW-0808">Transferase</keyword>
<name>A0A7N2MA77_QUELO</name>
<keyword evidence="14" id="KW-1015">Disulfide bond</keyword>
<feature type="domain" description="Apple" evidence="25">
    <location>
        <begin position="336"/>
        <end position="421"/>
    </location>
</feature>
<dbReference type="GeneID" id="115954991"/>
<feature type="binding site" evidence="20">
    <location>
        <position position="535"/>
    </location>
    <ligand>
        <name>ATP</name>
        <dbReference type="ChEBI" id="CHEBI:30616"/>
    </ligand>
</feature>
<dbReference type="GO" id="GO:0005524">
    <property type="term" value="F:ATP binding"/>
    <property type="evidence" value="ECO:0007669"/>
    <property type="project" value="UniProtKB-UniRule"/>
</dbReference>
<keyword evidence="2" id="KW-1003">Cell membrane</keyword>
<feature type="chain" id="PRO_5029579264" description="Receptor-like serine/threonine-protein kinase" evidence="22">
    <location>
        <begin position="23"/>
        <end position="819"/>
    </location>
</feature>
<keyword evidence="4" id="KW-0597">Phosphoprotein</keyword>
<keyword evidence="12 21" id="KW-1133">Transmembrane helix</keyword>
<sequence>MKAFTYLFVFAIVWSFLNPSNTLDTITPIQSIRDGDTLVSASRRFQLGFFSPGNSKGRYVGIWYTKSSGTVVWVANRDTPLNDHSGVLKVTNGVVILLNSTNSVAWSSNTSRTAENPVLELLDNGNLVVKDEKVDGPANYLWQSFDYPCDTFLPEMKLGKNLVTGLDRFFTSWKSTDDPAQGEFSIRLDLRGLPQVVVMQGDTVKARQGSWNGLRLNGYSGLTPNPLVEVEFHFNESEVFYDYKIRNSSVFTRYIINPSGIAQRFTWLDRINRWELFSTTPADQCANYAFCGAYASCTIGNTPVCACLEGFLPKSPKAWDSVDWSDGCVRKTPLNCSDGPDGDGFRKYTGLRLPDTSSSWFDKTMSLKECEELCLKNCSCTAYGSLDIRMGGSGCLLWFGKLVDIRDIAKNAEDQFYVRLAASELDHVEKKRRSSKKKLAGIVIGSALYVLGMIIIGLVTYIWKKKRRNQAMKKGNIGKECDNVGRKEDIELPIFDLTAIANATDNFSNNNKLGEGGFGSVYKGTLLEGEEIAVKRLSKNSGQGMFEFKNEVILIAKLQHRNLVRLLGYCIEENEKMLIYEYMPNKSLDSLIFDQTKSKLLDWHMRINIIAGVARGLLYLHQDSRLRIIHRDLKASNILLDNDMNPKISDFGLAKSFGGDQGDAETNRIIGTYGYMSPEYAVHGQYSIKSDVFSFGVLILEMVSGKKNRGFSHPEHHHNLLGHAWRLWIEGRPIELIDNSVGDFSLSEMLRCIHVGLLCVQQRSEDRPNMSSVVLMLSSESLLPKPRQPGFYIDSPEANSSCITPCSTNGITFTLFEGR</sequence>
<evidence type="ECO:0000256" key="8">
    <source>
        <dbReference type="ARBA" id="ARBA00022734"/>
    </source>
</evidence>
<dbReference type="InParanoid" id="A0A7N2MA77"/>
<evidence type="ECO:0000256" key="13">
    <source>
        <dbReference type="ARBA" id="ARBA00023136"/>
    </source>
</evidence>
<dbReference type="Pfam" id="PF00069">
    <property type="entry name" value="Pkinase"/>
    <property type="match status" value="1"/>
</dbReference>
<evidence type="ECO:0000256" key="4">
    <source>
        <dbReference type="ARBA" id="ARBA00022553"/>
    </source>
</evidence>
<dbReference type="FunFam" id="3.30.200.20:FF:000330">
    <property type="entry name" value="G-type lectin S-receptor-like serine/threonine-protein kinase At4g03230"/>
    <property type="match status" value="1"/>
</dbReference>
<dbReference type="Pfam" id="PF01453">
    <property type="entry name" value="B_lectin"/>
    <property type="match status" value="1"/>
</dbReference>
<evidence type="ECO:0000256" key="1">
    <source>
        <dbReference type="ARBA" id="ARBA00004251"/>
    </source>
</evidence>
<dbReference type="GO" id="GO:0005886">
    <property type="term" value="C:plasma membrane"/>
    <property type="evidence" value="ECO:0007669"/>
    <property type="project" value="UniProtKB-SubCell"/>
</dbReference>
<dbReference type="FunFam" id="3.50.4.10:FF:000002">
    <property type="entry name" value="G-type lectin S-receptor-like serine/threonine-protein kinase"/>
    <property type="match status" value="1"/>
</dbReference>
<dbReference type="CDD" id="cd00028">
    <property type="entry name" value="B_lectin"/>
    <property type="match status" value="1"/>
</dbReference>
<feature type="signal peptide" evidence="22">
    <location>
        <begin position="1"/>
        <end position="22"/>
    </location>
</feature>
<evidence type="ECO:0000256" key="9">
    <source>
        <dbReference type="ARBA" id="ARBA00022741"/>
    </source>
</evidence>
<evidence type="ECO:0000256" key="2">
    <source>
        <dbReference type="ARBA" id="ARBA00022475"/>
    </source>
</evidence>
<dbReference type="SMART" id="SM00220">
    <property type="entry name" value="S_TKc"/>
    <property type="match status" value="1"/>
</dbReference>
<evidence type="ECO:0000313" key="26">
    <source>
        <dbReference type="EnsemblPlants" id="QL08p016416:mrna"/>
    </source>
</evidence>
<dbReference type="Gramene" id="QL08p016416:mrna">
    <property type="protein sequence ID" value="QL08p016416:mrna"/>
    <property type="gene ID" value="QL08p016416"/>
</dbReference>
<dbReference type="CDD" id="cd01098">
    <property type="entry name" value="PAN_AP_plant"/>
    <property type="match status" value="1"/>
</dbReference>
<dbReference type="RefSeq" id="XP_030928862.1">
    <property type="nucleotide sequence ID" value="XM_031073002.1"/>
</dbReference>
<dbReference type="InterPro" id="IPR000719">
    <property type="entry name" value="Prot_kinase_dom"/>
</dbReference>
<proteinExistence type="inferred from homology"/>
<evidence type="ECO:0000256" key="19">
    <source>
        <dbReference type="PIRNR" id="PIRNR000641"/>
    </source>
</evidence>
<dbReference type="SMART" id="SM00473">
    <property type="entry name" value="PAN_AP"/>
    <property type="match status" value="1"/>
</dbReference>
<evidence type="ECO:0000259" key="23">
    <source>
        <dbReference type="PROSITE" id="PS50011"/>
    </source>
</evidence>
<dbReference type="FunFam" id="1.10.510.10:FF:000060">
    <property type="entry name" value="G-type lectin S-receptor-like serine/threonine-protein kinase"/>
    <property type="match status" value="1"/>
</dbReference>
<comment type="catalytic activity">
    <reaction evidence="18 19">
        <text>L-seryl-[protein] + ATP = O-phospho-L-seryl-[protein] + ADP + H(+)</text>
        <dbReference type="Rhea" id="RHEA:17989"/>
        <dbReference type="Rhea" id="RHEA-COMP:9863"/>
        <dbReference type="Rhea" id="RHEA-COMP:11604"/>
        <dbReference type="ChEBI" id="CHEBI:15378"/>
        <dbReference type="ChEBI" id="CHEBI:29999"/>
        <dbReference type="ChEBI" id="CHEBI:30616"/>
        <dbReference type="ChEBI" id="CHEBI:83421"/>
        <dbReference type="ChEBI" id="CHEBI:456216"/>
        <dbReference type="EC" id="2.7.11.1"/>
    </reaction>
</comment>
<evidence type="ECO:0000259" key="24">
    <source>
        <dbReference type="PROSITE" id="PS50927"/>
    </source>
</evidence>
<dbReference type="InterPro" id="IPR017441">
    <property type="entry name" value="Protein_kinase_ATP_BS"/>
</dbReference>
<dbReference type="GO" id="GO:0030246">
    <property type="term" value="F:carbohydrate binding"/>
    <property type="evidence" value="ECO:0007669"/>
    <property type="project" value="UniProtKB-KW"/>
</dbReference>
<dbReference type="PROSITE" id="PS50948">
    <property type="entry name" value="PAN"/>
    <property type="match status" value="1"/>
</dbReference>
<keyword evidence="16" id="KW-0325">Glycoprotein</keyword>
<feature type="domain" description="Bulb-type lectin" evidence="24">
    <location>
        <begin position="23"/>
        <end position="142"/>
    </location>
</feature>
<dbReference type="Gene3D" id="2.90.10.10">
    <property type="entry name" value="Bulb-type lectin domain"/>
    <property type="match status" value="1"/>
</dbReference>
<dbReference type="Gene3D" id="1.10.510.10">
    <property type="entry name" value="Transferase(Phosphotransferase) domain 1"/>
    <property type="match status" value="1"/>
</dbReference>
<evidence type="ECO:0000256" key="22">
    <source>
        <dbReference type="SAM" id="SignalP"/>
    </source>
</evidence>
<dbReference type="PROSITE" id="PS50927">
    <property type="entry name" value="BULB_LECTIN"/>
    <property type="match status" value="1"/>
</dbReference>
<dbReference type="InterPro" id="IPR003609">
    <property type="entry name" value="Pan_app"/>
</dbReference>
<evidence type="ECO:0000256" key="12">
    <source>
        <dbReference type="ARBA" id="ARBA00022989"/>
    </source>
</evidence>
<dbReference type="EC" id="2.7.11.1" evidence="19"/>
<keyword evidence="11 19" id="KW-0067">ATP-binding</keyword>
<keyword evidence="8" id="KW-0430">Lectin</keyword>
<evidence type="ECO:0000256" key="14">
    <source>
        <dbReference type="ARBA" id="ARBA00023157"/>
    </source>
</evidence>
<dbReference type="PROSITE" id="PS00108">
    <property type="entry name" value="PROTEIN_KINASE_ST"/>
    <property type="match status" value="1"/>
</dbReference>
<dbReference type="Gene3D" id="3.50.4.10">
    <property type="entry name" value="Hepatocyte Growth Factor"/>
    <property type="match status" value="1"/>
</dbReference>
<reference evidence="26 27" key="1">
    <citation type="journal article" date="2016" name="G3 (Bethesda)">
        <title>First Draft Assembly and Annotation of the Genome of a California Endemic Oak Quercus lobata Nee (Fagaceae).</title>
        <authorList>
            <person name="Sork V.L."/>
            <person name="Fitz-Gibbon S.T."/>
            <person name="Puiu D."/>
            <person name="Crepeau M."/>
            <person name="Gugger P.F."/>
            <person name="Sherman R."/>
            <person name="Stevens K."/>
            <person name="Langley C.H."/>
            <person name="Pellegrini M."/>
            <person name="Salzberg S.L."/>
        </authorList>
    </citation>
    <scope>NUCLEOTIDE SEQUENCE [LARGE SCALE GENOMIC DNA]</scope>
    <source>
        <strain evidence="26 27">cv. SW786</strain>
    </source>
</reference>
<evidence type="ECO:0000256" key="5">
    <source>
        <dbReference type="ARBA" id="ARBA00022679"/>
    </source>
</evidence>
<dbReference type="PIRSF" id="PIRSF000641">
    <property type="entry name" value="SRK"/>
    <property type="match status" value="1"/>
</dbReference>
<dbReference type="InterPro" id="IPR008271">
    <property type="entry name" value="Ser/Thr_kinase_AS"/>
</dbReference>
<keyword evidence="3 19" id="KW-0723">Serine/threonine-protein kinase</keyword>
<comment type="catalytic activity">
    <reaction evidence="17 19">
        <text>L-threonyl-[protein] + ATP = O-phospho-L-threonyl-[protein] + ADP + H(+)</text>
        <dbReference type="Rhea" id="RHEA:46608"/>
        <dbReference type="Rhea" id="RHEA-COMP:11060"/>
        <dbReference type="Rhea" id="RHEA-COMP:11605"/>
        <dbReference type="ChEBI" id="CHEBI:15378"/>
        <dbReference type="ChEBI" id="CHEBI:30013"/>
        <dbReference type="ChEBI" id="CHEBI:30616"/>
        <dbReference type="ChEBI" id="CHEBI:61977"/>
        <dbReference type="ChEBI" id="CHEBI:456216"/>
        <dbReference type="EC" id="2.7.11.1"/>
    </reaction>
</comment>
<dbReference type="PANTHER" id="PTHR32444:SF183">
    <property type="entry name" value="APPLE DOMAIN-CONTAINING PROTEIN"/>
    <property type="match status" value="1"/>
</dbReference>
<dbReference type="GO" id="GO:0048544">
    <property type="term" value="P:recognition of pollen"/>
    <property type="evidence" value="ECO:0007669"/>
    <property type="project" value="InterPro"/>
</dbReference>
<dbReference type="InterPro" id="IPR024171">
    <property type="entry name" value="SRK-like_kinase"/>
</dbReference>
<keyword evidence="7 22" id="KW-0732">Signal</keyword>
<accession>A0A7N2MA77</accession>
<dbReference type="Pfam" id="PF08276">
    <property type="entry name" value="PAN_2"/>
    <property type="match status" value="1"/>
</dbReference>
<dbReference type="PANTHER" id="PTHR32444">
    <property type="entry name" value="BULB-TYPE LECTIN DOMAIN-CONTAINING PROTEIN"/>
    <property type="match status" value="1"/>
</dbReference>
<dbReference type="InterPro" id="IPR011009">
    <property type="entry name" value="Kinase-like_dom_sf"/>
</dbReference>
<evidence type="ECO:0000256" key="6">
    <source>
        <dbReference type="ARBA" id="ARBA00022692"/>
    </source>
</evidence>
<dbReference type="PROSITE" id="PS00107">
    <property type="entry name" value="PROTEIN_KINASE_ATP"/>
    <property type="match status" value="1"/>
</dbReference>
<dbReference type="InterPro" id="IPR036426">
    <property type="entry name" value="Bulb-type_lectin_dom_sf"/>
</dbReference>
<dbReference type="InterPro" id="IPR000858">
    <property type="entry name" value="S_locus_glycoprot_dom"/>
</dbReference>
<dbReference type="SUPFAM" id="SSF56112">
    <property type="entry name" value="Protein kinase-like (PK-like)"/>
    <property type="match status" value="1"/>
</dbReference>
<keyword evidence="9 19" id="KW-0547">Nucleotide-binding</keyword>
<organism evidence="26 27">
    <name type="scientific">Quercus lobata</name>
    <name type="common">Valley oak</name>
    <dbReference type="NCBI Taxonomy" id="97700"/>
    <lineage>
        <taxon>Eukaryota</taxon>
        <taxon>Viridiplantae</taxon>
        <taxon>Streptophyta</taxon>
        <taxon>Embryophyta</taxon>
        <taxon>Tracheophyta</taxon>
        <taxon>Spermatophyta</taxon>
        <taxon>Magnoliopsida</taxon>
        <taxon>eudicotyledons</taxon>
        <taxon>Gunneridae</taxon>
        <taxon>Pentapetalae</taxon>
        <taxon>rosids</taxon>
        <taxon>fabids</taxon>
        <taxon>Fagales</taxon>
        <taxon>Fagaceae</taxon>
        <taxon>Quercus</taxon>
    </lineage>
</organism>
<dbReference type="AlphaFoldDB" id="A0A7N2MA77"/>